<comment type="caution">
    <text evidence="1">The sequence shown here is derived from an EMBL/GenBank/DDBJ whole genome shotgun (WGS) entry which is preliminary data.</text>
</comment>
<reference evidence="1 2" key="1">
    <citation type="submission" date="2023-08" db="EMBL/GenBank/DDBJ databases">
        <title>Black Yeasts Isolated from many extreme environments.</title>
        <authorList>
            <person name="Coleine C."/>
            <person name="Stajich J.E."/>
            <person name="Selbmann L."/>
        </authorList>
    </citation>
    <scope>NUCLEOTIDE SEQUENCE [LARGE SCALE GENOMIC DNA]</scope>
    <source>
        <strain evidence="1 2">CCFEE 6328</strain>
    </source>
</reference>
<evidence type="ECO:0000313" key="1">
    <source>
        <dbReference type="EMBL" id="KAK5067213.1"/>
    </source>
</evidence>
<sequence length="309" mass="34114">MKQGRDPKGGRSLATEQTPSYIQRLSRCIRSIRTLLDTHTDYTYIYLPRNDIQHQSLNTSEQMARTVRLGVIVPSSNTALEPLTSSIISSIQDPNLEITVHYSRFRVTTISLSDDANVQFQLDPMLSAAHLLADAEVDVIGWSGTSSGWLGFEKDETLCKAIQDATGIPATSSILALNELLGETHAQRLGLVTPYVKNVNDAIRKNYTNLGYEITDQRERHLGRTKNTEFGLVTESQIGDMVAHVAGDGADVVTVYCTNLRGARAATEWEREHGIIVLDSVATTVWGMLRKVNVQPSVVQGWGSIFEIV</sequence>
<dbReference type="InterPro" id="IPR026286">
    <property type="entry name" value="MaiA/AMDase"/>
</dbReference>
<dbReference type="PANTHER" id="PTHR40267">
    <property type="entry name" value="BLR3294 PROTEIN"/>
    <property type="match status" value="1"/>
</dbReference>
<dbReference type="InterPro" id="IPR053714">
    <property type="entry name" value="Iso_Racemase_Enz_sf"/>
</dbReference>
<evidence type="ECO:0000313" key="2">
    <source>
        <dbReference type="Proteomes" id="UP001345691"/>
    </source>
</evidence>
<accession>A0ABR0JMN1</accession>
<dbReference type="Pfam" id="PF17645">
    <property type="entry name" value="Amdase"/>
    <property type="match status" value="1"/>
</dbReference>
<name>A0ABR0JMN1_9EURO</name>
<dbReference type="PANTHER" id="PTHR40267:SF1">
    <property type="entry name" value="BLR3294 PROTEIN"/>
    <property type="match status" value="1"/>
</dbReference>
<gene>
    <name evidence="1" type="ORF">LTR69_001200</name>
</gene>
<keyword evidence="2" id="KW-1185">Reference proteome</keyword>
<protein>
    <recommendedName>
        <fullName evidence="3">Asp/Glu/hydantoin racemase</fullName>
    </recommendedName>
</protein>
<dbReference type="Gene3D" id="3.40.50.12500">
    <property type="match status" value="1"/>
</dbReference>
<dbReference type="EMBL" id="JAVRRF010000002">
    <property type="protein sequence ID" value="KAK5067213.1"/>
    <property type="molecule type" value="Genomic_DNA"/>
</dbReference>
<evidence type="ECO:0008006" key="3">
    <source>
        <dbReference type="Google" id="ProtNLM"/>
    </source>
</evidence>
<organism evidence="1 2">
    <name type="scientific">Exophiala sideris</name>
    <dbReference type="NCBI Taxonomy" id="1016849"/>
    <lineage>
        <taxon>Eukaryota</taxon>
        <taxon>Fungi</taxon>
        <taxon>Dikarya</taxon>
        <taxon>Ascomycota</taxon>
        <taxon>Pezizomycotina</taxon>
        <taxon>Eurotiomycetes</taxon>
        <taxon>Chaetothyriomycetidae</taxon>
        <taxon>Chaetothyriales</taxon>
        <taxon>Herpotrichiellaceae</taxon>
        <taxon>Exophiala</taxon>
    </lineage>
</organism>
<proteinExistence type="predicted"/>
<dbReference type="Proteomes" id="UP001345691">
    <property type="component" value="Unassembled WGS sequence"/>
</dbReference>